<evidence type="ECO:0000313" key="2">
    <source>
        <dbReference type="Proteomes" id="UP001239111"/>
    </source>
</evidence>
<dbReference type="Proteomes" id="UP001239111">
    <property type="component" value="Chromosome 3"/>
</dbReference>
<proteinExistence type="predicted"/>
<accession>A0ACC2NWD5</accession>
<reference evidence="1" key="1">
    <citation type="submission" date="2023-04" db="EMBL/GenBank/DDBJ databases">
        <title>A chromosome-level genome assembly of the parasitoid wasp Eretmocerus hayati.</title>
        <authorList>
            <person name="Zhong Y."/>
            <person name="Liu S."/>
            <person name="Liu Y."/>
        </authorList>
    </citation>
    <scope>NUCLEOTIDE SEQUENCE</scope>
    <source>
        <strain evidence="1">ZJU_SS_LIU_2023</strain>
    </source>
</reference>
<gene>
    <name evidence="1" type="ORF">QAD02_005122</name>
</gene>
<comment type="caution">
    <text evidence="1">The sequence shown here is derived from an EMBL/GenBank/DDBJ whole genome shotgun (WGS) entry which is preliminary data.</text>
</comment>
<name>A0ACC2NWD5_9HYME</name>
<evidence type="ECO:0000313" key="1">
    <source>
        <dbReference type="EMBL" id="KAJ8673860.1"/>
    </source>
</evidence>
<dbReference type="EMBL" id="CM056743">
    <property type="protein sequence ID" value="KAJ8673860.1"/>
    <property type="molecule type" value="Genomic_DNA"/>
</dbReference>
<sequence length="347" mass="38763">MMLKSQDTFIRKGLPVCTDSKVLQINLLSDAETMINDVPKGSLISNITSNESCMDRLVYLGDDGFDTKMQLVQLSCKSPIQGNRWNSSISKPKQLAEISSHERVLQLPPYRICCPYGQILDKHGLFCEPGKSRLLFNDTNWDSIPYGDPICPYDSPLIFLVADESKFRHEPGTDGLSIEIPRNMNSLNQTVSINSSNACISINASSNLIRASICMEPSYCNDNVCLRVCCPPLKTNLDCKGSLEEQNLKLFHSVMETNIAETPSKLALDDDQTEHFYPGLLVGMPDCPKYFRSYNDLMNYPDELLGIAMDRQSSCMAFIAIANHNPLADGHSFGYVTCFPQQNDDSR</sequence>
<protein>
    <submittedName>
        <fullName evidence="1">Uncharacterized protein</fullName>
    </submittedName>
</protein>
<keyword evidence="2" id="KW-1185">Reference proteome</keyword>
<organism evidence="1 2">
    <name type="scientific">Eretmocerus hayati</name>
    <dbReference type="NCBI Taxonomy" id="131215"/>
    <lineage>
        <taxon>Eukaryota</taxon>
        <taxon>Metazoa</taxon>
        <taxon>Ecdysozoa</taxon>
        <taxon>Arthropoda</taxon>
        <taxon>Hexapoda</taxon>
        <taxon>Insecta</taxon>
        <taxon>Pterygota</taxon>
        <taxon>Neoptera</taxon>
        <taxon>Endopterygota</taxon>
        <taxon>Hymenoptera</taxon>
        <taxon>Apocrita</taxon>
        <taxon>Proctotrupomorpha</taxon>
        <taxon>Chalcidoidea</taxon>
        <taxon>Aphelinidae</taxon>
        <taxon>Aphelininae</taxon>
        <taxon>Eretmocerus</taxon>
    </lineage>
</organism>